<dbReference type="Proteomes" id="UP000305067">
    <property type="component" value="Unassembled WGS sequence"/>
</dbReference>
<dbReference type="InterPro" id="IPR013087">
    <property type="entry name" value="Znf_C2H2_type"/>
</dbReference>
<organism evidence="2 3">
    <name type="scientific">Pterulicium gracile</name>
    <dbReference type="NCBI Taxonomy" id="1884261"/>
    <lineage>
        <taxon>Eukaryota</taxon>
        <taxon>Fungi</taxon>
        <taxon>Dikarya</taxon>
        <taxon>Basidiomycota</taxon>
        <taxon>Agaricomycotina</taxon>
        <taxon>Agaricomycetes</taxon>
        <taxon>Agaricomycetidae</taxon>
        <taxon>Agaricales</taxon>
        <taxon>Pleurotineae</taxon>
        <taxon>Pterulaceae</taxon>
        <taxon>Pterulicium</taxon>
    </lineage>
</organism>
<accession>A0A5C3QUX7</accession>
<dbReference type="EMBL" id="ML178819">
    <property type="protein sequence ID" value="TFL04301.1"/>
    <property type="molecule type" value="Genomic_DNA"/>
</dbReference>
<evidence type="ECO:0000313" key="2">
    <source>
        <dbReference type="EMBL" id="TFL04301.1"/>
    </source>
</evidence>
<reference evidence="2 3" key="1">
    <citation type="journal article" date="2019" name="Nat. Ecol. Evol.">
        <title>Megaphylogeny resolves global patterns of mushroom evolution.</title>
        <authorList>
            <person name="Varga T."/>
            <person name="Krizsan K."/>
            <person name="Foldi C."/>
            <person name="Dima B."/>
            <person name="Sanchez-Garcia M."/>
            <person name="Sanchez-Ramirez S."/>
            <person name="Szollosi G.J."/>
            <person name="Szarkandi J.G."/>
            <person name="Papp V."/>
            <person name="Albert L."/>
            <person name="Andreopoulos W."/>
            <person name="Angelini C."/>
            <person name="Antonin V."/>
            <person name="Barry K.W."/>
            <person name="Bougher N.L."/>
            <person name="Buchanan P."/>
            <person name="Buyck B."/>
            <person name="Bense V."/>
            <person name="Catcheside P."/>
            <person name="Chovatia M."/>
            <person name="Cooper J."/>
            <person name="Damon W."/>
            <person name="Desjardin D."/>
            <person name="Finy P."/>
            <person name="Geml J."/>
            <person name="Haridas S."/>
            <person name="Hughes K."/>
            <person name="Justo A."/>
            <person name="Karasinski D."/>
            <person name="Kautmanova I."/>
            <person name="Kiss B."/>
            <person name="Kocsube S."/>
            <person name="Kotiranta H."/>
            <person name="LaButti K.M."/>
            <person name="Lechner B.E."/>
            <person name="Liimatainen K."/>
            <person name="Lipzen A."/>
            <person name="Lukacs Z."/>
            <person name="Mihaltcheva S."/>
            <person name="Morgado L.N."/>
            <person name="Niskanen T."/>
            <person name="Noordeloos M.E."/>
            <person name="Ohm R.A."/>
            <person name="Ortiz-Santana B."/>
            <person name="Ovrebo C."/>
            <person name="Racz N."/>
            <person name="Riley R."/>
            <person name="Savchenko A."/>
            <person name="Shiryaev A."/>
            <person name="Soop K."/>
            <person name="Spirin V."/>
            <person name="Szebenyi C."/>
            <person name="Tomsovsky M."/>
            <person name="Tulloss R.E."/>
            <person name="Uehling J."/>
            <person name="Grigoriev I.V."/>
            <person name="Vagvolgyi C."/>
            <person name="Papp T."/>
            <person name="Martin F.M."/>
            <person name="Miettinen O."/>
            <person name="Hibbett D.S."/>
            <person name="Nagy L.G."/>
        </authorList>
    </citation>
    <scope>NUCLEOTIDE SEQUENCE [LARGE SCALE GENOMIC DNA]</scope>
    <source>
        <strain evidence="2 3">CBS 309.79</strain>
    </source>
</reference>
<name>A0A5C3QUX7_9AGAR</name>
<gene>
    <name evidence="2" type="ORF">BDV98DRAFT_591132</name>
</gene>
<protein>
    <recommendedName>
        <fullName evidence="1">C2H2-type domain-containing protein</fullName>
    </recommendedName>
</protein>
<evidence type="ECO:0000313" key="3">
    <source>
        <dbReference type="Proteomes" id="UP000305067"/>
    </source>
</evidence>
<keyword evidence="3" id="KW-1185">Reference proteome</keyword>
<sequence>MAASILSIPAPSSVVFHDARVMLPQALIMSKVTFSRVPVPCRQVIDEKSPKLFTSRKRMLAPGRYPEPEPERGMLACHFPGCEDKLKCPLEMRRHLHCHSVETPRIGRLESIRGDSVDCFSCKKRYETRNELCLQRCLKVTSDPIEAAI</sequence>
<dbReference type="PROSITE" id="PS00028">
    <property type="entry name" value="ZINC_FINGER_C2H2_1"/>
    <property type="match status" value="1"/>
</dbReference>
<feature type="domain" description="C2H2-type" evidence="1">
    <location>
        <begin position="77"/>
        <end position="99"/>
    </location>
</feature>
<proteinExistence type="predicted"/>
<dbReference type="AlphaFoldDB" id="A0A5C3QUX7"/>
<evidence type="ECO:0000259" key="1">
    <source>
        <dbReference type="PROSITE" id="PS00028"/>
    </source>
</evidence>